<feature type="transmembrane region" description="Helical" evidence="2">
    <location>
        <begin position="32"/>
        <end position="51"/>
    </location>
</feature>
<keyword evidence="2" id="KW-0472">Membrane</keyword>
<accession>A0A913WX27</accession>
<dbReference type="OrthoDB" id="10032541at2759"/>
<dbReference type="Proteomes" id="UP000887567">
    <property type="component" value="Unplaced"/>
</dbReference>
<organism evidence="3 4">
    <name type="scientific">Exaiptasia diaphana</name>
    <name type="common">Tropical sea anemone</name>
    <name type="synonym">Aiptasia pulchella</name>
    <dbReference type="NCBI Taxonomy" id="2652724"/>
    <lineage>
        <taxon>Eukaryota</taxon>
        <taxon>Metazoa</taxon>
        <taxon>Cnidaria</taxon>
        <taxon>Anthozoa</taxon>
        <taxon>Hexacorallia</taxon>
        <taxon>Actiniaria</taxon>
        <taxon>Aiptasiidae</taxon>
        <taxon>Exaiptasia</taxon>
    </lineage>
</organism>
<keyword evidence="2" id="KW-1133">Transmembrane helix</keyword>
<feature type="region of interest" description="Disordered" evidence="1">
    <location>
        <begin position="1"/>
        <end position="22"/>
    </location>
</feature>
<dbReference type="AlphaFoldDB" id="A0A913WX27"/>
<dbReference type="RefSeq" id="XP_020895403.1">
    <property type="nucleotide sequence ID" value="XM_021039744.2"/>
</dbReference>
<protein>
    <submittedName>
        <fullName evidence="3">Uncharacterized protein</fullName>
    </submittedName>
</protein>
<keyword evidence="2" id="KW-0812">Transmembrane</keyword>
<reference evidence="3" key="1">
    <citation type="submission" date="2022-11" db="UniProtKB">
        <authorList>
            <consortium name="EnsemblMetazoa"/>
        </authorList>
    </citation>
    <scope>IDENTIFICATION</scope>
</reference>
<evidence type="ECO:0000256" key="2">
    <source>
        <dbReference type="SAM" id="Phobius"/>
    </source>
</evidence>
<dbReference type="OMA" id="KEKTWFL"/>
<feature type="transmembrane region" description="Helical" evidence="2">
    <location>
        <begin position="96"/>
        <end position="118"/>
    </location>
</feature>
<evidence type="ECO:0000256" key="1">
    <source>
        <dbReference type="SAM" id="MobiDB-lite"/>
    </source>
</evidence>
<dbReference type="EnsemblMetazoa" id="XM_021039744.2">
    <property type="protein sequence ID" value="XP_020895403.1"/>
    <property type="gene ID" value="LOC110234366"/>
</dbReference>
<dbReference type="KEGG" id="epa:110234366"/>
<evidence type="ECO:0000313" key="4">
    <source>
        <dbReference type="Proteomes" id="UP000887567"/>
    </source>
</evidence>
<feature type="transmembrane region" description="Helical" evidence="2">
    <location>
        <begin position="63"/>
        <end position="84"/>
    </location>
</feature>
<proteinExistence type="predicted"/>
<evidence type="ECO:0000313" key="3">
    <source>
        <dbReference type="EnsemblMetazoa" id="XP_020895403.1"/>
    </source>
</evidence>
<name>A0A913WX27_EXADI</name>
<sequence>MADDKSRLVAGSASPSDQTLFHEKGKSPKERLFMYLFVGLVVIMILITIIFSMYRGSVYDSTYLLLGISILSMGFLQGILVFWIKKGLLPTEKLWFLYFVGTCLILESIFTDVLLYHVPNKST</sequence>
<keyword evidence="4" id="KW-1185">Reference proteome</keyword>
<dbReference type="GeneID" id="110234366"/>